<sequence>MKNRLFHLSTENLSLDEVANISLFSRIESNQSIFVIAEVVVITDFDFNSASCAKMNLFKVSRDDILAWMNDNVYFAPVVFKK</sequence>
<organism evidence="1 2">
    <name type="scientific">Bartonella doshiae</name>
    <dbReference type="NCBI Taxonomy" id="33044"/>
    <lineage>
        <taxon>Bacteria</taxon>
        <taxon>Pseudomonadati</taxon>
        <taxon>Pseudomonadota</taxon>
        <taxon>Alphaproteobacteria</taxon>
        <taxon>Hyphomicrobiales</taxon>
        <taxon>Bartonellaceae</taxon>
        <taxon>Bartonella</taxon>
    </lineage>
</organism>
<dbReference type="RefSeq" id="WP_004856090.1">
    <property type="nucleotide sequence ID" value="NZ_CACVBH010000009.1"/>
</dbReference>
<gene>
    <name evidence="1" type="ORF">NCTC12862_01087</name>
</gene>
<evidence type="ECO:0000313" key="2">
    <source>
        <dbReference type="Proteomes" id="UP000254950"/>
    </source>
</evidence>
<evidence type="ECO:0000313" key="1">
    <source>
        <dbReference type="EMBL" id="SUV45351.1"/>
    </source>
</evidence>
<dbReference type="AlphaFoldDB" id="A0A380ZFI3"/>
<dbReference type="EMBL" id="UFTF01000001">
    <property type="protein sequence ID" value="SUV45351.1"/>
    <property type="molecule type" value="Genomic_DNA"/>
</dbReference>
<dbReference type="Proteomes" id="UP000254950">
    <property type="component" value="Unassembled WGS sequence"/>
</dbReference>
<proteinExistence type="predicted"/>
<reference evidence="1 2" key="1">
    <citation type="submission" date="2018-06" db="EMBL/GenBank/DDBJ databases">
        <authorList>
            <consortium name="Pathogen Informatics"/>
            <person name="Doyle S."/>
        </authorList>
    </citation>
    <scope>NUCLEOTIDE SEQUENCE [LARGE SCALE GENOMIC DNA]</scope>
    <source>
        <strain evidence="1 2">NCTC12862</strain>
    </source>
</reference>
<name>A0A380ZFI3_BARDO</name>
<accession>A0A380ZFI3</accession>
<protein>
    <submittedName>
        <fullName evidence="1">Uncharacterized protein</fullName>
    </submittedName>
</protein>